<evidence type="ECO:0000313" key="3">
    <source>
        <dbReference type="Proteomes" id="UP000018482"/>
    </source>
</evidence>
<accession>V6Z2L2</accession>
<evidence type="ECO:0000313" key="2">
    <source>
        <dbReference type="EMBL" id="ESV55132.1"/>
    </source>
</evidence>
<evidence type="ECO:0000256" key="1">
    <source>
        <dbReference type="SAM" id="MobiDB-lite"/>
    </source>
</evidence>
<name>V6Z2L2_STRAG</name>
<proteinExistence type="predicted"/>
<feature type="region of interest" description="Disordered" evidence="1">
    <location>
        <begin position="1"/>
        <end position="20"/>
    </location>
</feature>
<dbReference type="AlphaFoldDB" id="V6Z2L2"/>
<comment type="caution">
    <text evidence="2">The sequence shown here is derived from an EMBL/GenBank/DDBJ whole genome shotgun (WGS) entry which is preliminary data.</text>
</comment>
<reference evidence="2 3" key="1">
    <citation type="submission" date="2013-05" db="EMBL/GenBank/DDBJ databases">
        <authorList>
            <person name="Richards V.P."/>
            <person name="Durkin S.A.S."/>
            <person name="Kim M."/>
            <person name="Pavinski Bitar P.D."/>
            <person name="Stanhope M.J."/>
            <person name="Town C.D."/>
            <person name="Venter J.C."/>
        </authorList>
    </citation>
    <scope>NUCLEOTIDE SEQUENCE [LARGE SCALE GENOMIC DNA]</scope>
    <source>
        <strain evidence="2 3">LMG 14747</strain>
    </source>
</reference>
<sequence>MKLFNKLFKQQPEQPTQKVSLKESEERWQAMHDRNMADLASQSIKKRDLYGWS</sequence>
<dbReference type="EMBL" id="ANQC01000116">
    <property type="protein sequence ID" value="ESV55132.1"/>
    <property type="molecule type" value="Genomic_DNA"/>
</dbReference>
<protein>
    <submittedName>
        <fullName evidence="2">Uncharacterized protein</fullName>
    </submittedName>
</protein>
<organism evidence="2 3">
    <name type="scientific">Streptococcus agalactiae LMG 14747</name>
    <dbReference type="NCBI Taxonomy" id="1154860"/>
    <lineage>
        <taxon>Bacteria</taxon>
        <taxon>Bacillati</taxon>
        <taxon>Bacillota</taxon>
        <taxon>Bacilli</taxon>
        <taxon>Lactobacillales</taxon>
        <taxon>Streptococcaceae</taxon>
        <taxon>Streptococcus</taxon>
    </lineage>
</organism>
<gene>
    <name evidence="2" type="ORF">SAG0136_07920</name>
</gene>
<dbReference type="Proteomes" id="UP000018482">
    <property type="component" value="Unassembled WGS sequence"/>
</dbReference>